<dbReference type="Proteomes" id="UP001139721">
    <property type="component" value="Unassembled WGS sequence"/>
</dbReference>
<evidence type="ECO:0000256" key="3">
    <source>
        <dbReference type="ARBA" id="ARBA00015716"/>
    </source>
</evidence>
<evidence type="ECO:0000313" key="7">
    <source>
        <dbReference type="Proteomes" id="UP001139721"/>
    </source>
</evidence>
<accession>A0A9X2D1B1</accession>
<comment type="similarity">
    <text evidence="2">Belongs to the DUF177 domain family.</text>
</comment>
<keyword evidence="4" id="KW-0690">Ribosome biogenesis</keyword>
<evidence type="ECO:0000256" key="1">
    <source>
        <dbReference type="ARBA" id="ARBA00002868"/>
    </source>
</evidence>
<comment type="caution">
    <text evidence="6">The sequence shown here is derived from an EMBL/GenBank/DDBJ whole genome shotgun (WGS) entry which is preliminary data.</text>
</comment>
<evidence type="ECO:0000256" key="4">
    <source>
        <dbReference type="ARBA" id="ARBA00022517"/>
    </source>
</evidence>
<dbReference type="EMBL" id="JAJKBJ010000012">
    <property type="protein sequence ID" value="MCL9684583.1"/>
    <property type="molecule type" value="Genomic_DNA"/>
</dbReference>
<evidence type="ECO:0000313" key="6">
    <source>
        <dbReference type="EMBL" id="MCL9684583.1"/>
    </source>
</evidence>
<dbReference type="AlphaFoldDB" id="A0A9X2D1B1"/>
<sequence length="142" mass="16491">MLHLPEIVKYGQKVTSLTVNERLPAFLITPCHLTVSYHVEAKDDFYLIYLEVSGNLTSVCQRCMQEFATPYDNHTVIAVCRSDERAEQLLEQYECIVSSNWQVDLEELVVDELHLYAPQFHPDINDCDSEINQFLTEKNESY</sequence>
<protein>
    <recommendedName>
        <fullName evidence="3">Large ribosomal RNA subunit accumulation protein YceD</fullName>
    </recommendedName>
    <alternativeName>
        <fullName evidence="5">23S rRNA accumulation protein YceD</fullName>
    </alternativeName>
</protein>
<keyword evidence="7" id="KW-1185">Reference proteome</keyword>
<proteinExistence type="inferred from homology"/>
<dbReference type="PANTHER" id="PTHR38099">
    <property type="entry name" value="LARGE RIBOSOMAL RNA SUBUNIT ACCUMULATION PROTEIN YCED"/>
    <property type="match status" value="1"/>
</dbReference>
<evidence type="ECO:0000256" key="5">
    <source>
        <dbReference type="ARBA" id="ARBA00031841"/>
    </source>
</evidence>
<comment type="function">
    <text evidence="1">Plays a role in synthesis, processing and/or stability of 23S rRNA.</text>
</comment>
<organism evidence="6 7">
    <name type="scientific">Legionella maioricensis</name>
    <dbReference type="NCBI Taxonomy" id="2896528"/>
    <lineage>
        <taxon>Bacteria</taxon>
        <taxon>Pseudomonadati</taxon>
        <taxon>Pseudomonadota</taxon>
        <taxon>Gammaproteobacteria</taxon>
        <taxon>Legionellales</taxon>
        <taxon>Legionellaceae</taxon>
        <taxon>Legionella</taxon>
    </lineage>
</organism>
<name>A0A9X2D1B1_9GAMM</name>
<dbReference type="GO" id="GO:0042254">
    <property type="term" value="P:ribosome biogenesis"/>
    <property type="evidence" value="ECO:0007669"/>
    <property type="project" value="UniProtKB-KW"/>
</dbReference>
<reference evidence="6" key="1">
    <citation type="submission" date="2021-11" db="EMBL/GenBank/DDBJ databases">
        <title>Legionella maioricencis sp. nov., a new species isolated from hot water samples in Mallorca.</title>
        <authorList>
            <person name="Crespi S."/>
            <person name="Drasar V."/>
            <person name="Salva-Serra F."/>
            <person name="Jaen-Luchoro D."/>
            <person name="Pineiro-Iglesias B."/>
            <person name="Aliaga F."/>
            <person name="Fernandez-Juarez V."/>
            <person name="Coll G."/>
            <person name="Moore E.R.B."/>
            <person name="Bennasar-Figueras A."/>
        </authorList>
    </citation>
    <scope>NUCLEOTIDE SEQUENCE</scope>
    <source>
        <strain evidence="6">HCPI-6</strain>
    </source>
</reference>
<dbReference type="InterPro" id="IPR003772">
    <property type="entry name" value="YceD"/>
</dbReference>
<dbReference type="Pfam" id="PF02620">
    <property type="entry name" value="YceD"/>
    <property type="match status" value="1"/>
</dbReference>
<evidence type="ECO:0000256" key="2">
    <source>
        <dbReference type="ARBA" id="ARBA00010740"/>
    </source>
</evidence>
<dbReference type="InterPro" id="IPR039255">
    <property type="entry name" value="YceD_bac"/>
</dbReference>
<dbReference type="GO" id="GO:0005829">
    <property type="term" value="C:cytosol"/>
    <property type="evidence" value="ECO:0007669"/>
    <property type="project" value="TreeGrafter"/>
</dbReference>
<gene>
    <name evidence="6" type="ORF">LOX96_10800</name>
</gene>
<dbReference type="RefSeq" id="WP_250421491.1">
    <property type="nucleotide sequence ID" value="NZ_JAJKBJ010000012.1"/>
</dbReference>
<dbReference type="PANTHER" id="PTHR38099:SF1">
    <property type="entry name" value="LARGE RIBOSOMAL RNA SUBUNIT ACCUMULATION PROTEIN YCED"/>
    <property type="match status" value="1"/>
</dbReference>